<evidence type="ECO:0000259" key="1">
    <source>
        <dbReference type="Pfam" id="PF00534"/>
    </source>
</evidence>
<proteinExistence type="predicted"/>
<dbReference type="PANTHER" id="PTHR12526:SF630">
    <property type="entry name" value="GLYCOSYLTRANSFERASE"/>
    <property type="match status" value="1"/>
</dbReference>
<dbReference type="Pfam" id="PF00534">
    <property type="entry name" value="Glycos_transf_1"/>
    <property type="match status" value="1"/>
</dbReference>
<dbReference type="InterPro" id="IPR001296">
    <property type="entry name" value="Glyco_trans_1"/>
</dbReference>
<protein>
    <submittedName>
        <fullName evidence="2">Glycosyltransferase involved in cell wall bisynthesis</fullName>
    </submittedName>
</protein>
<keyword evidence="2" id="KW-0808">Transferase</keyword>
<dbReference type="Proteomes" id="UP000184225">
    <property type="component" value="Unassembled WGS sequence"/>
</dbReference>
<feature type="domain" description="Glycosyl transferase family 1" evidence="1">
    <location>
        <begin position="189"/>
        <end position="336"/>
    </location>
</feature>
<gene>
    <name evidence="2" type="ORF">SAMN04488096_101334</name>
</gene>
<dbReference type="STRING" id="579105.SAMN04488096_101334"/>
<name>A0A1M6AM78_9FLAO</name>
<sequence length="369" mass="42454">MVNFTVNMSRKRNYIFISTSRPGNARSDYFFRLAEEFTEKGYCVVMFVDKHSKVNLDNKYIQCITWPNRRPTSYKDFIFLSKNIINYKPNILISSFGSVNLMNITGVLFGVKNRVNYLLSVVDLFGNSSSKSELFLRKRKGVVYKLSTLLVANSLGTKKGIFGYYNIQNKNNIILPNLVEGTSINYLPYPERKKQILIMGNLIKLKGHQYLIKQFVNVLEYFPDYKLLIVGNGEEKNNLQLLVKELNLQNSVCFHERVNHLEVNKFFSEAMVHISSSLSEAFGFVNIEALREGTPIICTPTEGAVEIIDKGRNGEFFDLEEEYSLLNAIRKVFDKWDQYSLGALNSFAENFEIKKNIGKHTSLILKKCK</sequence>
<reference evidence="2 3" key="1">
    <citation type="submission" date="2016-11" db="EMBL/GenBank/DDBJ databases">
        <authorList>
            <person name="Jaros S."/>
            <person name="Januszkiewicz K."/>
            <person name="Wedrychowicz H."/>
        </authorList>
    </citation>
    <scope>NUCLEOTIDE SEQUENCE [LARGE SCALE GENOMIC DNA]</scope>
    <source>
        <strain evidence="2 3">DSM 21425</strain>
    </source>
</reference>
<accession>A0A1M6AM78</accession>
<dbReference type="PANTHER" id="PTHR12526">
    <property type="entry name" value="GLYCOSYLTRANSFERASE"/>
    <property type="match status" value="1"/>
</dbReference>
<evidence type="ECO:0000313" key="3">
    <source>
        <dbReference type="Proteomes" id="UP000184225"/>
    </source>
</evidence>
<dbReference type="SUPFAM" id="SSF53756">
    <property type="entry name" value="UDP-Glycosyltransferase/glycogen phosphorylase"/>
    <property type="match status" value="1"/>
</dbReference>
<keyword evidence="3" id="KW-1185">Reference proteome</keyword>
<dbReference type="Gene3D" id="3.40.50.2000">
    <property type="entry name" value="Glycogen Phosphorylase B"/>
    <property type="match status" value="2"/>
</dbReference>
<dbReference type="EMBL" id="FQYY01000001">
    <property type="protein sequence ID" value="SHI37438.1"/>
    <property type="molecule type" value="Genomic_DNA"/>
</dbReference>
<dbReference type="AlphaFoldDB" id="A0A1M6AM78"/>
<evidence type="ECO:0000313" key="2">
    <source>
        <dbReference type="EMBL" id="SHI37438.1"/>
    </source>
</evidence>
<dbReference type="GO" id="GO:0016757">
    <property type="term" value="F:glycosyltransferase activity"/>
    <property type="evidence" value="ECO:0007669"/>
    <property type="project" value="InterPro"/>
</dbReference>
<organism evidence="2 3">
    <name type="scientific">Mesonia phycicola</name>
    <dbReference type="NCBI Taxonomy" id="579105"/>
    <lineage>
        <taxon>Bacteria</taxon>
        <taxon>Pseudomonadati</taxon>
        <taxon>Bacteroidota</taxon>
        <taxon>Flavobacteriia</taxon>
        <taxon>Flavobacteriales</taxon>
        <taxon>Flavobacteriaceae</taxon>
        <taxon>Mesonia</taxon>
    </lineage>
</organism>